<organism evidence="5 6">
    <name type="scientific">Nocardioides aestuarii</name>
    <dbReference type="NCBI Taxonomy" id="252231"/>
    <lineage>
        <taxon>Bacteria</taxon>
        <taxon>Bacillati</taxon>
        <taxon>Actinomycetota</taxon>
        <taxon>Actinomycetes</taxon>
        <taxon>Propionibacteriales</taxon>
        <taxon>Nocardioidaceae</taxon>
        <taxon>Nocardioides</taxon>
    </lineage>
</organism>
<reference evidence="6" key="1">
    <citation type="journal article" date="2019" name="Int. J. Syst. Evol. Microbiol.">
        <title>The Global Catalogue of Microorganisms (GCM) 10K type strain sequencing project: providing services to taxonomists for standard genome sequencing and annotation.</title>
        <authorList>
            <consortium name="The Broad Institute Genomics Platform"/>
            <consortium name="The Broad Institute Genome Sequencing Center for Infectious Disease"/>
            <person name="Wu L."/>
            <person name="Ma J."/>
        </authorList>
    </citation>
    <scope>NUCLEOTIDE SEQUENCE [LARGE SCALE GENOMIC DNA]</scope>
    <source>
        <strain evidence="6">CGMCC 1.12477</strain>
    </source>
</reference>
<gene>
    <name evidence="5" type="ORF">ACFSDE_05595</name>
</gene>
<keyword evidence="3" id="KW-0479">Metal-binding</keyword>
<feature type="binding site" evidence="3">
    <location>
        <position position="214"/>
    </location>
    <ligand>
        <name>Zn(2+)</name>
        <dbReference type="ChEBI" id="CHEBI:29105"/>
    </ligand>
</feature>
<dbReference type="Gene3D" id="3.20.20.330">
    <property type="entry name" value="Homocysteine-binding-like domain"/>
    <property type="match status" value="1"/>
</dbReference>
<dbReference type="PANTHER" id="PTHR11103">
    <property type="entry name" value="SLR1189 PROTEIN"/>
    <property type="match status" value="1"/>
</dbReference>
<keyword evidence="1 3" id="KW-0489">Methyltransferase</keyword>
<dbReference type="EMBL" id="JBHUGD010000003">
    <property type="protein sequence ID" value="MFD1946257.1"/>
    <property type="molecule type" value="Genomic_DNA"/>
</dbReference>
<dbReference type="SUPFAM" id="SSF82282">
    <property type="entry name" value="Homocysteine S-methyltransferase"/>
    <property type="match status" value="1"/>
</dbReference>
<dbReference type="Proteomes" id="UP001597351">
    <property type="component" value="Unassembled WGS sequence"/>
</dbReference>
<comment type="cofactor">
    <cofactor evidence="3">
        <name>Zn(2+)</name>
        <dbReference type="ChEBI" id="CHEBI:29105"/>
    </cofactor>
</comment>
<feature type="domain" description="Hcy-binding" evidence="4">
    <location>
        <begin position="1"/>
        <end position="297"/>
    </location>
</feature>
<sequence length="298" mass="31511">MAGRFVTDGGLETDLIYHHGFDLPEFASFPLLDDERGRETLERYYEEYAAIAAAHGVGIQLDTPTWRANPDWGTAVGYDAAGLDRVNREAVALLRGVADRWSDRVGESRVSGQVGPRGDGYRPGAAVDPDEAADYHRPQLAAFAAAGADLASALTLTDVGEAVGVVRAARDVGLPVWVSFTVETDGRLPDGTSLGDALRLTDEQAAPDAFMVNCAHPDHVARGVDVDGPWDRVRGLRVNASSLSHEELDAMTELDAGDPVELTAAHGRLEELLGGVDVVGGCCGTDASHVAALWAGRA</sequence>
<evidence type="ECO:0000313" key="6">
    <source>
        <dbReference type="Proteomes" id="UP001597351"/>
    </source>
</evidence>
<keyword evidence="2 3" id="KW-0808">Transferase</keyword>
<keyword evidence="3" id="KW-0862">Zinc</keyword>
<dbReference type="PANTHER" id="PTHR11103:SF18">
    <property type="entry name" value="SLR1189 PROTEIN"/>
    <property type="match status" value="1"/>
</dbReference>
<evidence type="ECO:0000256" key="1">
    <source>
        <dbReference type="ARBA" id="ARBA00022603"/>
    </source>
</evidence>
<dbReference type="Pfam" id="PF02574">
    <property type="entry name" value="S-methyl_trans"/>
    <property type="match status" value="1"/>
</dbReference>
<dbReference type="RefSeq" id="WP_343916237.1">
    <property type="nucleotide sequence ID" value="NZ_BAAAJT010000002.1"/>
</dbReference>
<accession>A0ABW4TKL8</accession>
<evidence type="ECO:0000256" key="3">
    <source>
        <dbReference type="PROSITE-ProRule" id="PRU00333"/>
    </source>
</evidence>
<keyword evidence="6" id="KW-1185">Reference proteome</keyword>
<feature type="binding site" evidence="3">
    <location>
        <position position="282"/>
    </location>
    <ligand>
        <name>Zn(2+)</name>
        <dbReference type="ChEBI" id="CHEBI:29105"/>
    </ligand>
</feature>
<protein>
    <submittedName>
        <fullName evidence="5">Homocysteine S-methyltransferase family protein</fullName>
    </submittedName>
</protein>
<dbReference type="InterPro" id="IPR003726">
    <property type="entry name" value="HCY_dom"/>
</dbReference>
<proteinExistence type="predicted"/>
<evidence type="ECO:0000259" key="4">
    <source>
        <dbReference type="PROSITE" id="PS50970"/>
    </source>
</evidence>
<evidence type="ECO:0000256" key="2">
    <source>
        <dbReference type="ARBA" id="ARBA00022679"/>
    </source>
</evidence>
<dbReference type="InterPro" id="IPR036589">
    <property type="entry name" value="HCY_dom_sf"/>
</dbReference>
<dbReference type="PROSITE" id="PS50970">
    <property type="entry name" value="HCY"/>
    <property type="match status" value="1"/>
</dbReference>
<feature type="binding site" evidence="3">
    <location>
        <position position="283"/>
    </location>
    <ligand>
        <name>Zn(2+)</name>
        <dbReference type="ChEBI" id="CHEBI:29105"/>
    </ligand>
</feature>
<comment type="caution">
    <text evidence="5">The sequence shown here is derived from an EMBL/GenBank/DDBJ whole genome shotgun (WGS) entry which is preliminary data.</text>
</comment>
<name>A0ABW4TKL8_9ACTN</name>
<evidence type="ECO:0000313" key="5">
    <source>
        <dbReference type="EMBL" id="MFD1946257.1"/>
    </source>
</evidence>